<dbReference type="PROSITE" id="PS00152">
    <property type="entry name" value="ATPASE_ALPHA_BETA"/>
    <property type="match status" value="1"/>
</dbReference>
<evidence type="ECO:0000313" key="14">
    <source>
        <dbReference type="Proteomes" id="UP001164544"/>
    </source>
</evidence>
<comment type="similarity">
    <text evidence="1 8">Belongs to the ATPase alpha/beta chains family.</text>
</comment>
<evidence type="ECO:0000259" key="12">
    <source>
        <dbReference type="Pfam" id="PF22919"/>
    </source>
</evidence>
<evidence type="ECO:0000256" key="7">
    <source>
        <dbReference type="ARBA" id="ARBA00054855"/>
    </source>
</evidence>
<feature type="domain" description="ATPase F1/V1/A1 complex alpha/beta subunit nucleotide-binding" evidence="9">
    <location>
        <begin position="220"/>
        <end position="439"/>
    </location>
</feature>
<dbReference type="EMBL" id="CP114637">
    <property type="protein sequence ID" value="WAZ91241.1"/>
    <property type="molecule type" value="Genomic_DNA"/>
</dbReference>
<dbReference type="RefSeq" id="WP_020954488.1">
    <property type="nucleotide sequence ID" value="NZ_CP010308.1"/>
</dbReference>
<keyword evidence="6 8" id="KW-0406">Ion transport</keyword>
<feature type="domain" description="ATPsynthase alpha/beta subunit barrel-sandwich" evidence="11">
    <location>
        <begin position="112"/>
        <end position="199"/>
    </location>
</feature>
<evidence type="ECO:0000256" key="3">
    <source>
        <dbReference type="ARBA" id="ARBA00022741"/>
    </source>
</evidence>
<dbReference type="SUPFAM" id="SSF52540">
    <property type="entry name" value="P-loop containing nucleoside triphosphate hydrolases"/>
    <property type="match status" value="1"/>
</dbReference>
<evidence type="ECO:0000259" key="11">
    <source>
        <dbReference type="Pfam" id="PF16886"/>
    </source>
</evidence>
<dbReference type="InterPro" id="IPR027417">
    <property type="entry name" value="P-loop_NTPase"/>
</dbReference>
<evidence type="ECO:0000259" key="9">
    <source>
        <dbReference type="Pfam" id="PF00006"/>
    </source>
</evidence>
<keyword evidence="8" id="KW-0375">Hydrogen ion transport</keyword>
<dbReference type="InterPro" id="IPR004100">
    <property type="entry name" value="ATPase_F1/V1/A1_a/bsu_N"/>
</dbReference>
<dbReference type="NCBIfam" id="NF003220">
    <property type="entry name" value="PRK04192.1"/>
    <property type="match status" value="1"/>
</dbReference>
<dbReference type="CDD" id="cd01134">
    <property type="entry name" value="V_A-ATPase_A"/>
    <property type="match status" value="1"/>
</dbReference>
<dbReference type="InterPro" id="IPR022878">
    <property type="entry name" value="V-ATPase_asu"/>
</dbReference>
<dbReference type="Pfam" id="PF00006">
    <property type="entry name" value="ATP-synt_ab"/>
    <property type="match status" value="1"/>
</dbReference>
<keyword evidence="3 8" id="KW-0547">Nucleotide-binding</keyword>
<evidence type="ECO:0000259" key="10">
    <source>
        <dbReference type="Pfam" id="PF02874"/>
    </source>
</evidence>
<dbReference type="InterPro" id="IPR024034">
    <property type="entry name" value="ATPase_F1/V1_b/a_C"/>
</dbReference>
<dbReference type="EC" id="7.1.2.2" evidence="8"/>
<keyword evidence="8" id="KW-0066">ATP synthesis</keyword>
<evidence type="ECO:0000256" key="2">
    <source>
        <dbReference type="ARBA" id="ARBA00022448"/>
    </source>
</evidence>
<dbReference type="Pfam" id="PF02874">
    <property type="entry name" value="ATP-synt_ab_N"/>
    <property type="match status" value="1"/>
</dbReference>
<keyword evidence="5 8" id="KW-1278">Translocase</keyword>
<comment type="function">
    <text evidence="7 8">Produces ATP from ADP in the presence of a proton gradient across the membrane. The V-type alpha chain is a catalytic subunit.</text>
</comment>
<dbReference type="CDD" id="cd18111">
    <property type="entry name" value="ATP-synt_V_A-type_alpha_C"/>
    <property type="match status" value="1"/>
</dbReference>
<dbReference type="GO" id="GO:0046933">
    <property type="term" value="F:proton-transporting ATP synthase activity, rotational mechanism"/>
    <property type="evidence" value="ECO:0007669"/>
    <property type="project" value="UniProtKB-UniRule"/>
</dbReference>
<dbReference type="InterPro" id="IPR031686">
    <property type="entry name" value="ATP-synth_a_Xtn"/>
</dbReference>
<sequence length="579" mass="64224">METRGKVVGVIGNLVTIEVVGTVYMNEIIFIKTDGQSLKAEIIRIRDGEVDAQVFEMTRGIAVGDDIEFTGRLLTVELGPGLLSQVYDGLQNPLPALAAQCGFFLDRGVYLSALDKTKKWNFIATAKVGDSLIAGDYLGFVVEGTINHQIMIPFYRKDSYKIVEIVSDGSYTVDDKIAVIESDAGKRHIITMSFHWPVKIPITNYKDRLIPNEPMVTQTRIIDTFFPVAKGGTFCIPGPFGAGKTVLQQVTSRNANVDIVIIAACGERAGEVVETLKEFPELTDPRTGKSLIERTCIICNTSSMPVSAREASVYTAITIAEYYRQMGLDILLLADSTSRWAQAMREMSGRLEEIPGEEAFPAYLESVIASFYERAGIVVLNDGNIGSVTVGGSVSPAGGNFEEPVTQATLKVVGAFHGLTRERSDARKFPAINPLESWSKYRGVIEFEKTEYARSFLVKGSDVNQMMKVVGEEGISNGDFLVYLKAELLDACYLQQNSFDSIDAAVSLERQNYMFDILYDILQSDFKFENKLEARSFVNELRQNILDMNLSPFKEEKFSKLEITLKNLVRSKKLDFRGA</sequence>
<dbReference type="Gene3D" id="3.40.50.300">
    <property type="entry name" value="P-loop containing nucleotide triphosphate hydrolases"/>
    <property type="match status" value="1"/>
</dbReference>
<dbReference type="HAMAP" id="MF_00309">
    <property type="entry name" value="ATP_synth_A_arch"/>
    <property type="match status" value="1"/>
</dbReference>
<evidence type="ECO:0000313" key="13">
    <source>
        <dbReference type="EMBL" id="WAZ91241.1"/>
    </source>
</evidence>
<keyword evidence="4 8" id="KW-0067">ATP-binding</keyword>
<dbReference type="PANTHER" id="PTHR43607">
    <property type="entry name" value="V-TYPE PROTON ATPASE CATALYTIC SUBUNIT A"/>
    <property type="match status" value="1"/>
</dbReference>
<dbReference type="GO" id="GO:0046961">
    <property type="term" value="F:proton-transporting ATPase activity, rotational mechanism"/>
    <property type="evidence" value="ECO:0007669"/>
    <property type="project" value="InterPro"/>
</dbReference>
<dbReference type="InterPro" id="IPR023366">
    <property type="entry name" value="ATP_synth_asu-like_sf"/>
</dbReference>
<accession>A0AAQ2WX64</accession>
<dbReference type="KEGG" id="bmiy:RJ61_00450"/>
<proteinExistence type="inferred from homology"/>
<feature type="domain" description="ATPase F1/V1/A1 complex alpha/beta subunit N-terminal" evidence="10">
    <location>
        <begin position="7"/>
        <end position="71"/>
    </location>
</feature>
<evidence type="ECO:0000256" key="5">
    <source>
        <dbReference type="ARBA" id="ARBA00022967"/>
    </source>
</evidence>
<dbReference type="Pfam" id="PF16886">
    <property type="entry name" value="ATP-synt_ab_Xtn"/>
    <property type="match status" value="1"/>
</dbReference>
<dbReference type="GO" id="GO:0005524">
    <property type="term" value="F:ATP binding"/>
    <property type="evidence" value="ECO:0007669"/>
    <property type="project" value="UniProtKB-UniRule"/>
</dbReference>
<feature type="domain" description="ATP synthase A/B type C-terminal" evidence="12">
    <location>
        <begin position="454"/>
        <end position="523"/>
    </location>
</feature>
<organism evidence="13 14">
    <name type="scientific">Borrelia miyamotoi</name>
    <dbReference type="NCBI Taxonomy" id="47466"/>
    <lineage>
        <taxon>Bacteria</taxon>
        <taxon>Pseudomonadati</taxon>
        <taxon>Spirochaetota</taxon>
        <taxon>Spirochaetia</taxon>
        <taxon>Spirochaetales</taxon>
        <taxon>Borreliaceae</taxon>
        <taxon>Borrelia</taxon>
    </lineage>
</organism>
<dbReference type="Pfam" id="PF22919">
    <property type="entry name" value="ATP-synt_VA_C"/>
    <property type="match status" value="1"/>
</dbReference>
<dbReference type="InterPro" id="IPR020003">
    <property type="entry name" value="ATPase_a/bsu_AS"/>
</dbReference>
<dbReference type="AlphaFoldDB" id="A0AAQ2WX64"/>
<reference evidence="13" key="1">
    <citation type="submission" date="2022-12" db="EMBL/GenBank/DDBJ databases">
        <title>B. miyamotoi WGS.</title>
        <authorList>
            <person name="Kuleshov K.V."/>
            <person name="Hoornstra D."/>
            <person name="Hovius J.W."/>
            <person name="Platonov A.E."/>
            <person name="Telford S.R. III."/>
        </authorList>
    </citation>
    <scope>NUCLEOTIDE SEQUENCE</scope>
    <source>
        <strain evidence="13">410</strain>
    </source>
</reference>
<dbReference type="Gene3D" id="2.40.50.100">
    <property type="match status" value="1"/>
</dbReference>
<dbReference type="Gene3D" id="1.10.1140.10">
    <property type="entry name" value="Bovine Mitochondrial F1-atpase, Atp Synthase Beta Chain, Chain D, domain 3"/>
    <property type="match status" value="1"/>
</dbReference>
<evidence type="ECO:0000256" key="1">
    <source>
        <dbReference type="ARBA" id="ARBA00008936"/>
    </source>
</evidence>
<protein>
    <recommendedName>
        <fullName evidence="8">V-type ATP synthase alpha chain</fullName>
        <ecNumber evidence="8">7.1.2.2</ecNumber>
    </recommendedName>
    <alternativeName>
        <fullName evidence="8">V-ATPase subunit A</fullName>
    </alternativeName>
</protein>
<feature type="binding site" evidence="8">
    <location>
        <begin position="238"/>
        <end position="245"/>
    </location>
    <ligand>
        <name>ATP</name>
        <dbReference type="ChEBI" id="CHEBI:30616"/>
    </ligand>
</feature>
<dbReference type="GO" id="GO:0042777">
    <property type="term" value="P:proton motive force-driven plasma membrane ATP synthesis"/>
    <property type="evidence" value="ECO:0007669"/>
    <property type="project" value="UniProtKB-UniRule"/>
</dbReference>
<keyword evidence="2 8" id="KW-0813">Transport</keyword>
<comment type="catalytic activity">
    <reaction evidence="8">
        <text>ATP + H2O + 4 H(+)(in) = ADP + phosphate + 5 H(+)(out)</text>
        <dbReference type="Rhea" id="RHEA:57720"/>
        <dbReference type="ChEBI" id="CHEBI:15377"/>
        <dbReference type="ChEBI" id="CHEBI:15378"/>
        <dbReference type="ChEBI" id="CHEBI:30616"/>
        <dbReference type="ChEBI" id="CHEBI:43474"/>
        <dbReference type="ChEBI" id="CHEBI:456216"/>
        <dbReference type="EC" id="7.1.2.2"/>
    </reaction>
</comment>
<dbReference type="PANTHER" id="PTHR43607:SF1">
    <property type="entry name" value="H(+)-TRANSPORTING TWO-SECTOR ATPASE"/>
    <property type="match status" value="1"/>
</dbReference>
<dbReference type="InterPro" id="IPR055190">
    <property type="entry name" value="ATP-synt_VA_C"/>
</dbReference>
<name>A0AAQ2WX64_9SPIR</name>
<evidence type="ECO:0000256" key="6">
    <source>
        <dbReference type="ARBA" id="ARBA00023065"/>
    </source>
</evidence>
<dbReference type="InterPro" id="IPR000194">
    <property type="entry name" value="ATPase_F1/V1/A1_a/bsu_nucl-bd"/>
</dbReference>
<dbReference type="CDD" id="cd01426">
    <property type="entry name" value="ATP-synt_F1_V1_A1_AB_FliI_N"/>
    <property type="match status" value="1"/>
</dbReference>
<dbReference type="Proteomes" id="UP001164544">
    <property type="component" value="Chromosome"/>
</dbReference>
<dbReference type="Gene3D" id="2.40.30.20">
    <property type="match status" value="1"/>
</dbReference>
<evidence type="ECO:0000256" key="8">
    <source>
        <dbReference type="HAMAP-Rule" id="MF_00309"/>
    </source>
</evidence>
<gene>
    <name evidence="8" type="primary">atpA</name>
    <name evidence="13" type="ORF">O5398_03865</name>
</gene>
<evidence type="ECO:0000256" key="4">
    <source>
        <dbReference type="ARBA" id="ARBA00022840"/>
    </source>
</evidence>